<keyword evidence="15" id="KW-0812">Transmembrane</keyword>
<evidence type="ECO:0000256" key="10">
    <source>
        <dbReference type="ARBA" id="ARBA00023268"/>
    </source>
</evidence>
<feature type="region of interest" description="Disordered" evidence="14">
    <location>
        <begin position="1"/>
        <end position="21"/>
    </location>
</feature>
<dbReference type="InterPro" id="IPR012338">
    <property type="entry name" value="Beta-lactam/transpept-like"/>
</dbReference>
<name>A0A7Z1SEA3_STAHA</name>
<comment type="catalytic activity">
    <reaction evidence="12">
        <text>Preferential cleavage: (Ac)2-L-Lys-D-Ala-|-D-Ala. Also transpeptidation of peptidyl-alanyl moieties that are N-acyl substituents of D-alanine.</text>
        <dbReference type="EC" id="3.4.16.4"/>
    </reaction>
</comment>
<evidence type="ECO:0000256" key="8">
    <source>
        <dbReference type="ARBA" id="ARBA00022960"/>
    </source>
</evidence>
<dbReference type="PANTHER" id="PTHR32282:SF29">
    <property type="entry name" value="PENICILLIN-BINDING PROTEIN 1A"/>
    <property type="match status" value="1"/>
</dbReference>
<keyword evidence="3" id="KW-0121">Carboxypeptidase</keyword>
<feature type="domain" description="Glycosyl transferase family 51" evidence="17">
    <location>
        <begin position="80"/>
        <end position="255"/>
    </location>
</feature>
<dbReference type="RefSeq" id="WP_033079938.1">
    <property type="nucleotide sequence ID" value="NZ_CAWLDF010000025.1"/>
</dbReference>
<dbReference type="GO" id="GO:0071555">
    <property type="term" value="P:cell wall organization"/>
    <property type="evidence" value="ECO:0007669"/>
    <property type="project" value="UniProtKB-KW"/>
</dbReference>
<evidence type="ECO:0000259" key="16">
    <source>
        <dbReference type="Pfam" id="PF00905"/>
    </source>
</evidence>
<keyword evidence="8" id="KW-0133">Cell shape</keyword>
<dbReference type="EMBL" id="PGWX01000182">
    <property type="protein sequence ID" value="PPJ76758.1"/>
    <property type="molecule type" value="Genomic_DNA"/>
</dbReference>
<dbReference type="Proteomes" id="UP000238153">
    <property type="component" value="Unassembled WGS sequence"/>
</dbReference>
<evidence type="ECO:0000259" key="17">
    <source>
        <dbReference type="Pfam" id="PF00912"/>
    </source>
</evidence>
<evidence type="ECO:0000256" key="4">
    <source>
        <dbReference type="ARBA" id="ARBA00022670"/>
    </source>
</evidence>
<dbReference type="GO" id="GO:0008658">
    <property type="term" value="F:penicillin binding"/>
    <property type="evidence" value="ECO:0007669"/>
    <property type="project" value="InterPro"/>
</dbReference>
<dbReference type="GO" id="GO:0030288">
    <property type="term" value="C:outer membrane-bounded periplasmic space"/>
    <property type="evidence" value="ECO:0007669"/>
    <property type="project" value="TreeGrafter"/>
</dbReference>
<dbReference type="InterPro" id="IPR001460">
    <property type="entry name" value="PCN-bd_Tpept"/>
</dbReference>
<feature type="domain" description="Penicillin-binding protein transpeptidase" evidence="16">
    <location>
        <begin position="361"/>
        <end position="629"/>
    </location>
</feature>
<dbReference type="Pfam" id="PF00912">
    <property type="entry name" value="Transgly"/>
    <property type="match status" value="1"/>
</dbReference>
<dbReference type="Pfam" id="PF00905">
    <property type="entry name" value="Transpeptidase"/>
    <property type="match status" value="1"/>
</dbReference>
<evidence type="ECO:0000256" key="6">
    <source>
        <dbReference type="ARBA" id="ARBA00022679"/>
    </source>
</evidence>
<comment type="similarity">
    <text evidence="2">In the N-terminal section; belongs to the glycosyltransferase 51 family.</text>
</comment>
<organism evidence="19 20">
    <name type="scientific">Staphylococcus haemolyticus</name>
    <dbReference type="NCBI Taxonomy" id="1283"/>
    <lineage>
        <taxon>Bacteria</taxon>
        <taxon>Bacillati</taxon>
        <taxon>Bacillota</taxon>
        <taxon>Bacilli</taxon>
        <taxon>Bacillales</taxon>
        <taxon>Staphylococcaceae</taxon>
        <taxon>Staphylococcus</taxon>
    </lineage>
</organism>
<evidence type="ECO:0000256" key="2">
    <source>
        <dbReference type="ARBA" id="ARBA00007739"/>
    </source>
</evidence>
<dbReference type="GO" id="GO:0008360">
    <property type="term" value="P:regulation of cell shape"/>
    <property type="evidence" value="ECO:0007669"/>
    <property type="project" value="UniProtKB-KW"/>
</dbReference>
<dbReference type="GO" id="GO:0009002">
    <property type="term" value="F:serine-type D-Ala-D-Ala carboxypeptidase activity"/>
    <property type="evidence" value="ECO:0007669"/>
    <property type="project" value="UniProtKB-EC"/>
</dbReference>
<keyword evidence="7" id="KW-0378">Hydrolase</keyword>
<evidence type="ECO:0000256" key="11">
    <source>
        <dbReference type="ARBA" id="ARBA00023316"/>
    </source>
</evidence>
<keyword evidence="15" id="KW-0472">Membrane</keyword>
<evidence type="ECO:0000256" key="7">
    <source>
        <dbReference type="ARBA" id="ARBA00022801"/>
    </source>
</evidence>
<feature type="region of interest" description="Disordered" evidence="14">
    <location>
        <begin position="656"/>
        <end position="737"/>
    </location>
</feature>
<reference evidence="18 21" key="2">
    <citation type="submission" date="2023-08" db="EMBL/GenBank/DDBJ databases">
        <title>Genomic surveillance of Staphylococcus haemolyticus neonatal outbreak in southern France.</title>
        <authorList>
            <person name="Magnan C."/>
            <person name="Morsli M."/>
            <person name="Thiery B."/>
            <person name="Salipante F."/>
            <person name="Attar J."/>
            <person name="Massimo D.M."/>
            <person name="Ory J."/>
            <person name="Pantel A."/>
            <person name="Lavigne J.-P."/>
        </authorList>
    </citation>
    <scope>NUCLEOTIDE SEQUENCE [LARGE SCALE GENOMIC DNA]</scope>
    <source>
        <strain evidence="18 21">NSH026</strain>
    </source>
</reference>
<evidence type="ECO:0000256" key="15">
    <source>
        <dbReference type="SAM" id="Phobius"/>
    </source>
</evidence>
<dbReference type="GO" id="GO:0006508">
    <property type="term" value="P:proteolysis"/>
    <property type="evidence" value="ECO:0007669"/>
    <property type="project" value="UniProtKB-KW"/>
</dbReference>
<evidence type="ECO:0000256" key="5">
    <source>
        <dbReference type="ARBA" id="ARBA00022676"/>
    </source>
</evidence>
<evidence type="ECO:0000256" key="9">
    <source>
        <dbReference type="ARBA" id="ARBA00022984"/>
    </source>
</evidence>
<evidence type="ECO:0000256" key="14">
    <source>
        <dbReference type="SAM" id="MobiDB-lite"/>
    </source>
</evidence>
<dbReference type="Gene3D" id="3.90.1310.20">
    <property type="match status" value="1"/>
</dbReference>
<keyword evidence="10" id="KW-0511">Multifunctional enzyme</keyword>
<evidence type="ECO:0000256" key="12">
    <source>
        <dbReference type="ARBA" id="ARBA00034000"/>
    </source>
</evidence>
<comment type="caution">
    <text evidence="19">The sequence shown here is derived from an EMBL/GenBank/DDBJ whole genome shotgun (WGS) entry which is preliminary data.</text>
</comment>
<feature type="compositionally biased region" description="Polar residues" evidence="14">
    <location>
        <begin position="1"/>
        <end position="10"/>
    </location>
</feature>
<dbReference type="GO" id="GO:0008955">
    <property type="term" value="F:peptidoglycan glycosyltransferase activity"/>
    <property type="evidence" value="ECO:0007669"/>
    <property type="project" value="UniProtKB-EC"/>
</dbReference>
<evidence type="ECO:0000313" key="20">
    <source>
        <dbReference type="Proteomes" id="UP000238153"/>
    </source>
</evidence>
<keyword evidence="9" id="KW-0573">Peptidoglycan synthesis</keyword>
<evidence type="ECO:0000256" key="1">
    <source>
        <dbReference type="ARBA" id="ARBA00007090"/>
    </source>
</evidence>
<keyword evidence="6 18" id="KW-0808">Transferase</keyword>
<keyword evidence="15" id="KW-1133">Transmembrane helix</keyword>
<feature type="transmembrane region" description="Helical" evidence="15">
    <location>
        <begin position="29"/>
        <end position="57"/>
    </location>
</feature>
<dbReference type="InterPro" id="IPR050396">
    <property type="entry name" value="Glycosyltr_51/Transpeptidase"/>
</dbReference>
<comment type="catalytic activity">
    <reaction evidence="13">
        <text>[GlcNAc-(1-&gt;4)-Mur2Ac(oyl-L-Ala-gamma-D-Glu-L-Lys-D-Ala-D-Ala)](n)-di-trans,octa-cis-undecaprenyl diphosphate + beta-D-GlcNAc-(1-&gt;4)-Mur2Ac(oyl-L-Ala-gamma-D-Glu-L-Lys-D-Ala-D-Ala)-di-trans,octa-cis-undecaprenyl diphosphate = [GlcNAc-(1-&gt;4)-Mur2Ac(oyl-L-Ala-gamma-D-Glu-L-Lys-D-Ala-D-Ala)](n+1)-di-trans,octa-cis-undecaprenyl diphosphate + di-trans,octa-cis-undecaprenyl diphosphate + H(+)</text>
        <dbReference type="Rhea" id="RHEA:23708"/>
        <dbReference type="Rhea" id="RHEA-COMP:9602"/>
        <dbReference type="Rhea" id="RHEA-COMP:9603"/>
        <dbReference type="ChEBI" id="CHEBI:15378"/>
        <dbReference type="ChEBI" id="CHEBI:58405"/>
        <dbReference type="ChEBI" id="CHEBI:60033"/>
        <dbReference type="ChEBI" id="CHEBI:78435"/>
        <dbReference type="EC" id="2.4.99.28"/>
    </reaction>
</comment>
<evidence type="ECO:0000313" key="18">
    <source>
        <dbReference type="EMBL" id="MDT4287113.1"/>
    </source>
</evidence>
<gene>
    <name evidence="19" type="ORF">CV019_02595</name>
    <name evidence="18" type="ORF">RO950_08785</name>
</gene>
<evidence type="ECO:0000313" key="19">
    <source>
        <dbReference type="EMBL" id="PPJ76758.1"/>
    </source>
</evidence>
<sequence length="759" mass="83631">MTENKGSSQPKNGKNGKSKAKKNKNVKRTIIKIIGFLLIAFIVLVLLGILLFAYYAWKAPAFTESKLQDPKPAEIYDRNGDLVKKLDNGARREHVELKDVPKNMRNAVLATEDNRFYDHGAIDYKRLFGAIGKNLTGGFGSQGASTLTQQVVKRAFLSEEKSIGRKAQEAYLSYRLEQEYSKDEIFQMYLNKIYYSDGVYGVKAAAKYYFNKDLKDLNLAEEAYLAGLPQVPNLYNIYDNPKQAENRKNTVLYLMHYHNRISDKEYNAAKKINLKANLVDRTAKERQIGTDNSDSEYDSYVNFVKSELMNNKEFKNKNLSDVLQSGIKIYTNMDKDVQKTLQDRIDNGNYYKNEDQRVGSTILDSKTGGLVAISGGRNFKDVVDNNAATDAHLTGSSLKPFLAYGPAIENMQWATNHAIQDESSYSIDGGTFRNYDRNGHGTVTAYDALRQSFNNTALKTWQQVNSQAGDNAVKKFASKVGLDYQSDIGPSDVLGGSASEFSPTQLASAFAAIANGGTYNNAHSIQKVVTADDDTIEFDHTSHKAMKDYTSYMLAEMLTGTFKAYGAAYGHGVSGVTMGAKTGTSTYGTEINQQYNLPDNAAKDVWINGFTPKYTMSIWMGFSEIKEGGVNSFLGHSEQEYPQYLYEDVMSDITSSDDGDFKKPDSVNGSSADNLSVSGHPDNNTTNREVNGSSGSSSSNSSNNSNNSSNSNTSNTNNSGNTNSGTTNNNSTTQGTNTVGSTLSNIFNLNSIFDFKKSS</sequence>
<accession>A0A7Z1SEA3</accession>
<protein>
    <submittedName>
        <fullName evidence="19">Penicillin-binding protein</fullName>
    </submittedName>
    <submittedName>
        <fullName evidence="18">Transglycosylase domain-containing protein</fullName>
        <ecNumber evidence="18">2.4.-.-</ecNumber>
    </submittedName>
</protein>
<feature type="compositionally biased region" description="Low complexity" evidence="14">
    <location>
        <begin position="691"/>
        <end position="737"/>
    </location>
</feature>
<dbReference type="Gene3D" id="1.10.3810.10">
    <property type="entry name" value="Biosynthetic peptidoglycan transglycosylase-like"/>
    <property type="match status" value="1"/>
</dbReference>
<proteinExistence type="inferred from homology"/>
<dbReference type="EC" id="2.4.-.-" evidence="18"/>
<keyword evidence="4" id="KW-0645">Protease</keyword>
<dbReference type="Gene3D" id="3.40.710.10">
    <property type="entry name" value="DD-peptidase/beta-lactamase superfamily"/>
    <property type="match status" value="2"/>
</dbReference>
<dbReference type="EMBL" id="JAVSOO010000022">
    <property type="protein sequence ID" value="MDT4287113.1"/>
    <property type="molecule type" value="Genomic_DNA"/>
</dbReference>
<dbReference type="FunFam" id="1.10.3810.10:FF:000001">
    <property type="entry name" value="Penicillin-binding protein 1A"/>
    <property type="match status" value="1"/>
</dbReference>
<dbReference type="PANTHER" id="PTHR32282">
    <property type="entry name" value="BINDING PROTEIN TRANSPEPTIDASE, PUTATIVE-RELATED"/>
    <property type="match status" value="1"/>
</dbReference>
<dbReference type="GO" id="GO:0009252">
    <property type="term" value="P:peptidoglycan biosynthetic process"/>
    <property type="evidence" value="ECO:0007669"/>
    <property type="project" value="UniProtKB-KW"/>
</dbReference>
<comment type="similarity">
    <text evidence="1">In the C-terminal section; belongs to the transpeptidase family.</text>
</comment>
<keyword evidence="21" id="KW-1185">Reference proteome</keyword>
<evidence type="ECO:0000313" key="21">
    <source>
        <dbReference type="Proteomes" id="UP001269271"/>
    </source>
</evidence>
<reference evidence="19 20" key="1">
    <citation type="submission" date="2017-11" db="EMBL/GenBank/DDBJ databases">
        <authorList>
            <person name="Founou R.C."/>
            <person name="Founou L."/>
            <person name="Allam M."/>
            <person name="Ismail A."/>
            <person name="Essack S.Y."/>
        </authorList>
    </citation>
    <scope>NUCLEOTIDE SEQUENCE [LARGE SCALE GENOMIC DNA]</scope>
    <source>
        <strain evidence="19 20">G811N2B1</strain>
    </source>
</reference>
<keyword evidence="11" id="KW-0961">Cell wall biogenesis/degradation</keyword>
<feature type="compositionally biased region" description="Polar residues" evidence="14">
    <location>
        <begin position="667"/>
        <end position="690"/>
    </location>
</feature>
<keyword evidence="5 18" id="KW-0328">Glycosyltransferase</keyword>
<dbReference type="SUPFAM" id="SSF56601">
    <property type="entry name" value="beta-lactamase/transpeptidase-like"/>
    <property type="match status" value="1"/>
</dbReference>
<dbReference type="AlphaFoldDB" id="A0A7Z1SEA3"/>
<evidence type="ECO:0000256" key="13">
    <source>
        <dbReference type="ARBA" id="ARBA00049902"/>
    </source>
</evidence>
<evidence type="ECO:0000256" key="3">
    <source>
        <dbReference type="ARBA" id="ARBA00022645"/>
    </source>
</evidence>
<dbReference type="InterPro" id="IPR023346">
    <property type="entry name" value="Lysozyme-like_dom_sf"/>
</dbReference>
<dbReference type="InterPro" id="IPR036950">
    <property type="entry name" value="PBP_transglycosylase"/>
</dbReference>
<dbReference type="Proteomes" id="UP001269271">
    <property type="component" value="Unassembled WGS sequence"/>
</dbReference>
<dbReference type="InterPro" id="IPR001264">
    <property type="entry name" value="Glyco_trans_51"/>
</dbReference>
<dbReference type="SUPFAM" id="SSF53955">
    <property type="entry name" value="Lysozyme-like"/>
    <property type="match status" value="1"/>
</dbReference>